<dbReference type="Gene3D" id="1.10.10.10">
    <property type="entry name" value="Winged helix-like DNA-binding domain superfamily/Winged helix DNA-binding domain"/>
    <property type="match status" value="1"/>
</dbReference>
<dbReference type="RefSeq" id="WP_267625250.1">
    <property type="nucleotide sequence ID" value="NZ_JAODIW010000010.1"/>
</dbReference>
<organism evidence="1 2">
    <name type="scientific">Halobium salinum</name>
    <dbReference type="NCBI Taxonomy" id="1364940"/>
    <lineage>
        <taxon>Archaea</taxon>
        <taxon>Methanobacteriati</taxon>
        <taxon>Methanobacteriota</taxon>
        <taxon>Stenosarchaea group</taxon>
        <taxon>Halobacteria</taxon>
        <taxon>Halobacteriales</taxon>
        <taxon>Haloferacaceae</taxon>
        <taxon>Halobium</taxon>
    </lineage>
</organism>
<evidence type="ECO:0000313" key="2">
    <source>
        <dbReference type="Proteomes" id="UP001595921"/>
    </source>
</evidence>
<evidence type="ECO:0000313" key="1">
    <source>
        <dbReference type="EMBL" id="MFC4356809.1"/>
    </source>
</evidence>
<name>A0ABD5P8L2_9EURY</name>
<dbReference type="AlphaFoldDB" id="A0ABD5P8L2"/>
<gene>
    <name evidence="1" type="ORF">ACFO0N_02470</name>
</gene>
<dbReference type="InterPro" id="IPR009057">
    <property type="entry name" value="Homeodomain-like_sf"/>
</dbReference>
<sequence>MNRIVHTPVPTVDDTDVRVVDVVRAYEFLKFGPEDIAHKYGLTVEQVEDALAYYYEYPEEFGLVAV</sequence>
<dbReference type="EMBL" id="JBHSDS010000002">
    <property type="protein sequence ID" value="MFC4356809.1"/>
    <property type="molecule type" value="Genomic_DNA"/>
</dbReference>
<dbReference type="InterPro" id="IPR036388">
    <property type="entry name" value="WH-like_DNA-bd_sf"/>
</dbReference>
<protein>
    <submittedName>
        <fullName evidence="1">DUF433 domain-containing protein</fullName>
    </submittedName>
</protein>
<dbReference type="Proteomes" id="UP001595921">
    <property type="component" value="Unassembled WGS sequence"/>
</dbReference>
<comment type="caution">
    <text evidence="1">The sequence shown here is derived from an EMBL/GenBank/DDBJ whole genome shotgun (WGS) entry which is preliminary data.</text>
</comment>
<keyword evidence="2" id="KW-1185">Reference proteome</keyword>
<reference evidence="1 2" key="1">
    <citation type="journal article" date="2019" name="Int. J. Syst. Evol. Microbiol.">
        <title>The Global Catalogue of Microorganisms (GCM) 10K type strain sequencing project: providing services to taxonomists for standard genome sequencing and annotation.</title>
        <authorList>
            <consortium name="The Broad Institute Genomics Platform"/>
            <consortium name="The Broad Institute Genome Sequencing Center for Infectious Disease"/>
            <person name="Wu L."/>
            <person name="Ma J."/>
        </authorList>
    </citation>
    <scope>NUCLEOTIDE SEQUENCE [LARGE SCALE GENOMIC DNA]</scope>
    <source>
        <strain evidence="1 2">CGMCC 1.12553</strain>
    </source>
</reference>
<accession>A0ABD5P8L2</accession>
<proteinExistence type="predicted"/>
<dbReference type="SUPFAM" id="SSF46689">
    <property type="entry name" value="Homeodomain-like"/>
    <property type="match status" value="1"/>
</dbReference>